<dbReference type="PANTHER" id="PTHR46153:SF2">
    <property type="entry name" value="ACYL CARRIER PROTEIN"/>
    <property type="match status" value="1"/>
</dbReference>
<evidence type="ECO:0000256" key="2">
    <source>
        <dbReference type="ARBA" id="ARBA00022450"/>
    </source>
</evidence>
<keyword evidence="4" id="KW-0275">Fatty acid biosynthesis</keyword>
<evidence type="ECO:0000313" key="7">
    <source>
        <dbReference type="Proteomes" id="UP000265515"/>
    </source>
</evidence>
<organism evidence="6 7">
    <name type="scientific">Chara braunii</name>
    <name type="common">Braun's stonewort</name>
    <dbReference type="NCBI Taxonomy" id="69332"/>
    <lineage>
        <taxon>Eukaryota</taxon>
        <taxon>Viridiplantae</taxon>
        <taxon>Streptophyta</taxon>
        <taxon>Charophyceae</taxon>
        <taxon>Charales</taxon>
        <taxon>Characeae</taxon>
        <taxon>Chara</taxon>
    </lineage>
</organism>
<dbReference type="AlphaFoldDB" id="A0A388K0Y2"/>
<keyword evidence="4" id="KW-0276">Fatty acid metabolism</keyword>
<dbReference type="PROSITE" id="PS50075">
    <property type="entry name" value="CARRIER"/>
    <property type="match status" value="1"/>
</dbReference>
<sequence length="167" mass="17517">MATAAAASLRHVATAHCIASTSAAAATNSTRLQASARGSPLRLCASQRSGSRSLSFAARKSVWKVSTRRTTVRCSADASGAATAEVDSAVLGKVMDVIAEKSGVERDQVKPESGFDELEIDSLDQVDIMMSLEDEYGISLGEENAAKLTSVMDVAKLIAEELKKPKA</sequence>
<dbReference type="GO" id="GO:0000036">
    <property type="term" value="F:acyl carrier activity"/>
    <property type="evidence" value="ECO:0007669"/>
    <property type="project" value="InterPro"/>
</dbReference>
<dbReference type="Gene3D" id="1.10.1200.10">
    <property type="entry name" value="ACP-like"/>
    <property type="match status" value="1"/>
</dbReference>
<evidence type="ECO:0000256" key="4">
    <source>
        <dbReference type="RuleBase" id="RU000722"/>
    </source>
</evidence>
<dbReference type="EMBL" id="BFEA01000041">
    <property type="protein sequence ID" value="GBG63687.1"/>
    <property type="molecule type" value="Genomic_DNA"/>
</dbReference>
<comment type="function">
    <text evidence="4">Carrier of the growing fatty acid chain in fatty acid biosynthesis.</text>
</comment>
<feature type="domain" description="Carrier" evidence="5">
    <location>
        <begin position="88"/>
        <end position="162"/>
    </location>
</feature>
<evidence type="ECO:0000256" key="1">
    <source>
        <dbReference type="ARBA" id="ARBA00010930"/>
    </source>
</evidence>
<dbReference type="PANTHER" id="PTHR46153">
    <property type="entry name" value="ACYL CARRIER PROTEIN"/>
    <property type="match status" value="1"/>
</dbReference>
<dbReference type="InterPro" id="IPR009081">
    <property type="entry name" value="PP-bd_ACP"/>
</dbReference>
<reference evidence="6 7" key="1">
    <citation type="journal article" date="2018" name="Cell">
        <title>The Chara Genome: Secondary Complexity and Implications for Plant Terrestrialization.</title>
        <authorList>
            <person name="Nishiyama T."/>
            <person name="Sakayama H."/>
            <person name="Vries J.D."/>
            <person name="Buschmann H."/>
            <person name="Saint-Marcoux D."/>
            <person name="Ullrich K.K."/>
            <person name="Haas F.B."/>
            <person name="Vanderstraeten L."/>
            <person name="Becker D."/>
            <person name="Lang D."/>
            <person name="Vosolsobe S."/>
            <person name="Rombauts S."/>
            <person name="Wilhelmsson P.K.I."/>
            <person name="Janitza P."/>
            <person name="Kern R."/>
            <person name="Heyl A."/>
            <person name="Rumpler F."/>
            <person name="Villalobos L.I.A.C."/>
            <person name="Clay J.M."/>
            <person name="Skokan R."/>
            <person name="Toyoda A."/>
            <person name="Suzuki Y."/>
            <person name="Kagoshima H."/>
            <person name="Schijlen E."/>
            <person name="Tajeshwar N."/>
            <person name="Catarino B."/>
            <person name="Hetherington A.J."/>
            <person name="Saltykova A."/>
            <person name="Bonnot C."/>
            <person name="Breuninger H."/>
            <person name="Symeonidi A."/>
            <person name="Radhakrishnan G.V."/>
            <person name="Van Nieuwerburgh F."/>
            <person name="Deforce D."/>
            <person name="Chang C."/>
            <person name="Karol K.G."/>
            <person name="Hedrich R."/>
            <person name="Ulvskov P."/>
            <person name="Glockner G."/>
            <person name="Delwiche C.F."/>
            <person name="Petrasek J."/>
            <person name="Van de Peer Y."/>
            <person name="Friml J."/>
            <person name="Beilby M."/>
            <person name="Dolan L."/>
            <person name="Kohara Y."/>
            <person name="Sugano S."/>
            <person name="Fujiyama A."/>
            <person name="Delaux P.-M."/>
            <person name="Quint M."/>
            <person name="TheiBen G."/>
            <person name="Hagemann M."/>
            <person name="Harholt J."/>
            <person name="Dunand C."/>
            <person name="Zachgo S."/>
            <person name="Langdale J."/>
            <person name="Maumus F."/>
            <person name="Straeten D.V.D."/>
            <person name="Gould S.B."/>
            <person name="Rensing S.A."/>
        </authorList>
    </citation>
    <scope>NUCLEOTIDE SEQUENCE [LARGE SCALE GENOMIC DNA]</scope>
    <source>
        <strain evidence="6 7">S276</strain>
    </source>
</reference>
<dbReference type="SUPFAM" id="SSF47336">
    <property type="entry name" value="ACP-like"/>
    <property type="match status" value="1"/>
</dbReference>
<dbReference type="Proteomes" id="UP000265515">
    <property type="component" value="Unassembled WGS sequence"/>
</dbReference>
<evidence type="ECO:0000256" key="3">
    <source>
        <dbReference type="ARBA" id="ARBA00022553"/>
    </source>
</evidence>
<dbReference type="InterPro" id="IPR036736">
    <property type="entry name" value="ACP-like_sf"/>
</dbReference>
<evidence type="ECO:0000259" key="5">
    <source>
        <dbReference type="PROSITE" id="PS50075"/>
    </source>
</evidence>
<keyword evidence="2 4" id="KW-0596">Phosphopantetheine</keyword>
<gene>
    <name evidence="6" type="ORF">CBR_g38999</name>
</gene>
<dbReference type="InterPro" id="IPR003231">
    <property type="entry name" value="ACP"/>
</dbReference>
<dbReference type="OrthoDB" id="448946at2759"/>
<name>A0A388K0Y2_CHABU</name>
<keyword evidence="4" id="KW-0443">Lipid metabolism</keyword>
<proteinExistence type="inferred from homology"/>
<comment type="caution">
    <text evidence="6">The sequence shown here is derived from an EMBL/GenBank/DDBJ whole genome shotgun (WGS) entry which is preliminary data.</text>
</comment>
<keyword evidence="3" id="KW-0597">Phosphoprotein</keyword>
<protein>
    <recommendedName>
        <fullName evidence="4">Acyl carrier protein</fullName>
    </recommendedName>
</protein>
<comment type="similarity">
    <text evidence="1">Belongs to the acyl carrier protein (ACP) family.</text>
</comment>
<dbReference type="HAMAP" id="MF_01217">
    <property type="entry name" value="Acyl_carrier"/>
    <property type="match status" value="1"/>
</dbReference>
<keyword evidence="7" id="KW-1185">Reference proteome</keyword>
<dbReference type="Pfam" id="PF00550">
    <property type="entry name" value="PP-binding"/>
    <property type="match status" value="1"/>
</dbReference>
<dbReference type="InterPro" id="IPR044813">
    <property type="entry name" value="ACP_chloroplastic"/>
</dbReference>
<dbReference type="STRING" id="69332.A0A388K0Y2"/>
<dbReference type="Gramene" id="GBG63687">
    <property type="protein sequence ID" value="GBG63687"/>
    <property type="gene ID" value="CBR_g38999"/>
</dbReference>
<evidence type="ECO:0000313" key="6">
    <source>
        <dbReference type="EMBL" id="GBG63687.1"/>
    </source>
</evidence>
<keyword evidence="4" id="KW-0444">Lipid biosynthesis</keyword>
<accession>A0A388K0Y2</accession>